<dbReference type="OrthoDB" id="166212at2759"/>
<name>B4H128_DROPE</name>
<gene>
    <name evidence="1" type="primary">Dper\GL15820</name>
    <name evidence="1" type="ORF">Dper_GL15820</name>
</gene>
<dbReference type="PANTHER" id="PTHR23011">
    <property type="entry name" value="CYCLIC NUCLEOTIDE-BINDING DOMAIN CONTAINING PROTEIN"/>
    <property type="match status" value="1"/>
</dbReference>
<organism evidence="2">
    <name type="scientific">Drosophila persimilis</name>
    <name type="common">Fruit fly</name>
    <dbReference type="NCBI Taxonomy" id="7234"/>
    <lineage>
        <taxon>Eukaryota</taxon>
        <taxon>Metazoa</taxon>
        <taxon>Ecdysozoa</taxon>
        <taxon>Arthropoda</taxon>
        <taxon>Hexapoda</taxon>
        <taxon>Insecta</taxon>
        <taxon>Pterygota</taxon>
        <taxon>Neoptera</taxon>
        <taxon>Endopterygota</taxon>
        <taxon>Diptera</taxon>
        <taxon>Brachycera</taxon>
        <taxon>Muscomorpha</taxon>
        <taxon>Ephydroidea</taxon>
        <taxon>Drosophilidae</taxon>
        <taxon>Drosophila</taxon>
        <taxon>Sophophora</taxon>
    </lineage>
</organism>
<dbReference type="PhylomeDB" id="B4H128"/>
<dbReference type="EMBL" id="CH479201">
    <property type="protein sequence ID" value="EDW29944.1"/>
    <property type="molecule type" value="Genomic_DNA"/>
</dbReference>
<dbReference type="AlphaFoldDB" id="B4H128"/>
<dbReference type="PANTHER" id="PTHR23011:SF41">
    <property type="entry name" value="CYCLIC NUCLEOTIDE-BINDING DOMAIN-CONTAINING PROTEIN"/>
    <property type="match status" value="1"/>
</dbReference>
<accession>B4H128</accession>
<dbReference type="Proteomes" id="UP000008744">
    <property type="component" value="Unassembled WGS sequence"/>
</dbReference>
<dbReference type="eggNOG" id="ENOG502SF8A">
    <property type="taxonomic scope" value="Eukaryota"/>
</dbReference>
<evidence type="ECO:0000313" key="1">
    <source>
        <dbReference type="EMBL" id="EDW29944.1"/>
    </source>
</evidence>
<evidence type="ECO:0000313" key="2">
    <source>
        <dbReference type="Proteomes" id="UP000008744"/>
    </source>
</evidence>
<reference evidence="1 2" key="1">
    <citation type="journal article" date="2007" name="Nature">
        <title>Evolution of genes and genomes on the Drosophila phylogeny.</title>
        <authorList>
            <consortium name="Drosophila 12 Genomes Consortium"/>
            <person name="Clark A.G."/>
            <person name="Eisen M.B."/>
            <person name="Smith D.R."/>
            <person name="Bergman C.M."/>
            <person name="Oliver B."/>
            <person name="Markow T.A."/>
            <person name="Kaufman T.C."/>
            <person name="Kellis M."/>
            <person name="Gelbart W."/>
            <person name="Iyer V.N."/>
            <person name="Pollard D.A."/>
            <person name="Sackton T.B."/>
            <person name="Larracuente A.M."/>
            <person name="Singh N.D."/>
            <person name="Abad J.P."/>
            <person name="Abt D.N."/>
            <person name="Adryan B."/>
            <person name="Aguade M."/>
            <person name="Akashi H."/>
            <person name="Anderson W.W."/>
            <person name="Aquadro C.F."/>
            <person name="Ardell D.H."/>
            <person name="Arguello R."/>
            <person name="Artieri C.G."/>
            <person name="Barbash D.A."/>
            <person name="Barker D."/>
            <person name="Barsanti P."/>
            <person name="Batterham P."/>
            <person name="Batzoglou S."/>
            <person name="Begun D."/>
            <person name="Bhutkar A."/>
            <person name="Blanco E."/>
            <person name="Bosak S.A."/>
            <person name="Bradley R.K."/>
            <person name="Brand A.D."/>
            <person name="Brent M.R."/>
            <person name="Brooks A.N."/>
            <person name="Brown R.H."/>
            <person name="Butlin R.K."/>
            <person name="Caggese C."/>
            <person name="Calvi B.R."/>
            <person name="Bernardo de Carvalho A."/>
            <person name="Caspi A."/>
            <person name="Castrezana S."/>
            <person name="Celniker S.E."/>
            <person name="Chang J.L."/>
            <person name="Chapple C."/>
            <person name="Chatterji S."/>
            <person name="Chinwalla A."/>
            <person name="Civetta A."/>
            <person name="Clifton S.W."/>
            <person name="Comeron J.M."/>
            <person name="Costello J.C."/>
            <person name="Coyne J.A."/>
            <person name="Daub J."/>
            <person name="David R.G."/>
            <person name="Delcher A.L."/>
            <person name="Delehaunty K."/>
            <person name="Do C.B."/>
            <person name="Ebling H."/>
            <person name="Edwards K."/>
            <person name="Eickbush T."/>
            <person name="Evans J.D."/>
            <person name="Filipski A."/>
            <person name="Findeiss S."/>
            <person name="Freyhult E."/>
            <person name="Fulton L."/>
            <person name="Fulton R."/>
            <person name="Garcia A.C."/>
            <person name="Gardiner A."/>
            <person name="Garfield D.A."/>
            <person name="Garvin B.E."/>
            <person name="Gibson G."/>
            <person name="Gilbert D."/>
            <person name="Gnerre S."/>
            <person name="Godfrey J."/>
            <person name="Good R."/>
            <person name="Gotea V."/>
            <person name="Gravely B."/>
            <person name="Greenberg A.J."/>
            <person name="Griffiths-Jones S."/>
            <person name="Gross S."/>
            <person name="Guigo R."/>
            <person name="Gustafson E.A."/>
            <person name="Haerty W."/>
            <person name="Hahn M.W."/>
            <person name="Halligan D.L."/>
            <person name="Halpern A.L."/>
            <person name="Halter G.M."/>
            <person name="Han M.V."/>
            <person name="Heger A."/>
            <person name="Hillier L."/>
            <person name="Hinrichs A.S."/>
            <person name="Holmes I."/>
            <person name="Hoskins R.A."/>
            <person name="Hubisz M.J."/>
            <person name="Hultmark D."/>
            <person name="Huntley M.A."/>
            <person name="Jaffe D.B."/>
            <person name="Jagadeeshan S."/>
            <person name="Jeck W.R."/>
            <person name="Johnson J."/>
            <person name="Jones C.D."/>
            <person name="Jordan W.C."/>
            <person name="Karpen G.H."/>
            <person name="Kataoka E."/>
            <person name="Keightley P.D."/>
            <person name="Kheradpour P."/>
            <person name="Kirkness E.F."/>
            <person name="Koerich L.B."/>
            <person name="Kristiansen K."/>
            <person name="Kudrna D."/>
            <person name="Kulathinal R.J."/>
            <person name="Kumar S."/>
            <person name="Kwok R."/>
            <person name="Lander E."/>
            <person name="Langley C.H."/>
            <person name="Lapoint R."/>
            <person name="Lazzaro B.P."/>
            <person name="Lee S.J."/>
            <person name="Levesque L."/>
            <person name="Li R."/>
            <person name="Lin C.F."/>
            <person name="Lin M.F."/>
            <person name="Lindblad-Toh K."/>
            <person name="Llopart A."/>
            <person name="Long M."/>
            <person name="Low L."/>
            <person name="Lozovsky E."/>
            <person name="Lu J."/>
            <person name="Luo M."/>
            <person name="Machado C.A."/>
            <person name="Makalowski W."/>
            <person name="Marzo M."/>
            <person name="Matsuda M."/>
            <person name="Matzkin L."/>
            <person name="McAllister B."/>
            <person name="McBride C.S."/>
            <person name="McKernan B."/>
            <person name="McKernan K."/>
            <person name="Mendez-Lago M."/>
            <person name="Minx P."/>
            <person name="Mollenhauer M.U."/>
            <person name="Montooth K."/>
            <person name="Mount S.M."/>
            <person name="Mu X."/>
            <person name="Myers E."/>
            <person name="Negre B."/>
            <person name="Newfeld S."/>
            <person name="Nielsen R."/>
            <person name="Noor M.A."/>
            <person name="O'Grady P."/>
            <person name="Pachter L."/>
            <person name="Papaceit M."/>
            <person name="Parisi M.J."/>
            <person name="Parisi M."/>
            <person name="Parts L."/>
            <person name="Pedersen J.S."/>
            <person name="Pesole G."/>
            <person name="Phillippy A.M."/>
            <person name="Ponting C.P."/>
            <person name="Pop M."/>
            <person name="Porcelli D."/>
            <person name="Powell J.R."/>
            <person name="Prohaska S."/>
            <person name="Pruitt K."/>
            <person name="Puig M."/>
            <person name="Quesneville H."/>
            <person name="Ram K.R."/>
            <person name="Rand D."/>
            <person name="Rasmussen M.D."/>
            <person name="Reed L.K."/>
            <person name="Reenan R."/>
            <person name="Reily A."/>
            <person name="Remington K.A."/>
            <person name="Rieger T.T."/>
            <person name="Ritchie M.G."/>
            <person name="Robin C."/>
            <person name="Rogers Y.H."/>
            <person name="Rohde C."/>
            <person name="Rozas J."/>
            <person name="Rubenfield M.J."/>
            <person name="Ruiz A."/>
            <person name="Russo S."/>
            <person name="Salzberg S.L."/>
            <person name="Sanchez-Gracia A."/>
            <person name="Saranga D.J."/>
            <person name="Sato H."/>
            <person name="Schaeffer S.W."/>
            <person name="Schatz M.C."/>
            <person name="Schlenke T."/>
            <person name="Schwartz R."/>
            <person name="Segarra C."/>
            <person name="Singh R.S."/>
            <person name="Sirot L."/>
            <person name="Sirota M."/>
            <person name="Sisneros N.B."/>
            <person name="Smith C.D."/>
            <person name="Smith T.F."/>
            <person name="Spieth J."/>
            <person name="Stage D.E."/>
            <person name="Stark A."/>
            <person name="Stephan W."/>
            <person name="Strausberg R.L."/>
            <person name="Strempel S."/>
            <person name="Sturgill D."/>
            <person name="Sutton G."/>
            <person name="Sutton G.G."/>
            <person name="Tao W."/>
            <person name="Teichmann S."/>
            <person name="Tobari Y.N."/>
            <person name="Tomimura Y."/>
            <person name="Tsolas J.M."/>
            <person name="Valente V.L."/>
            <person name="Venter E."/>
            <person name="Venter J.C."/>
            <person name="Vicario S."/>
            <person name="Vieira F.G."/>
            <person name="Vilella A.J."/>
            <person name="Villasante A."/>
            <person name="Walenz B."/>
            <person name="Wang J."/>
            <person name="Wasserman M."/>
            <person name="Watts T."/>
            <person name="Wilson D."/>
            <person name="Wilson R.K."/>
            <person name="Wing R.A."/>
            <person name="Wolfner M.F."/>
            <person name="Wong A."/>
            <person name="Wong G.K."/>
            <person name="Wu C.I."/>
            <person name="Wu G."/>
            <person name="Yamamoto D."/>
            <person name="Yang H.P."/>
            <person name="Yang S.P."/>
            <person name="Yorke J.A."/>
            <person name="Yoshida K."/>
            <person name="Zdobnov E."/>
            <person name="Zhang P."/>
            <person name="Zhang Y."/>
            <person name="Zimin A.V."/>
            <person name="Baldwin J."/>
            <person name="Abdouelleil A."/>
            <person name="Abdulkadir J."/>
            <person name="Abebe A."/>
            <person name="Abera B."/>
            <person name="Abreu J."/>
            <person name="Acer S.C."/>
            <person name="Aftuck L."/>
            <person name="Alexander A."/>
            <person name="An P."/>
            <person name="Anderson E."/>
            <person name="Anderson S."/>
            <person name="Arachi H."/>
            <person name="Azer M."/>
            <person name="Bachantsang P."/>
            <person name="Barry A."/>
            <person name="Bayul T."/>
            <person name="Berlin A."/>
            <person name="Bessette D."/>
            <person name="Bloom T."/>
            <person name="Blye J."/>
            <person name="Boguslavskiy L."/>
            <person name="Bonnet C."/>
            <person name="Boukhgalter B."/>
            <person name="Bourzgui I."/>
            <person name="Brown A."/>
            <person name="Cahill P."/>
            <person name="Channer S."/>
            <person name="Cheshatsang Y."/>
            <person name="Chuda L."/>
            <person name="Citroen M."/>
            <person name="Collymore A."/>
            <person name="Cooke P."/>
            <person name="Costello M."/>
            <person name="D'Aco K."/>
            <person name="Daza R."/>
            <person name="De Haan G."/>
            <person name="DeGray S."/>
            <person name="DeMaso C."/>
            <person name="Dhargay N."/>
            <person name="Dooley K."/>
            <person name="Dooley E."/>
            <person name="Doricent M."/>
            <person name="Dorje P."/>
            <person name="Dorjee K."/>
            <person name="Dupes A."/>
            <person name="Elong R."/>
            <person name="Falk J."/>
            <person name="Farina A."/>
            <person name="Faro S."/>
            <person name="Ferguson D."/>
            <person name="Fisher S."/>
            <person name="Foley C.D."/>
            <person name="Franke A."/>
            <person name="Friedrich D."/>
            <person name="Gadbois L."/>
            <person name="Gearin G."/>
            <person name="Gearin C.R."/>
            <person name="Giannoukos G."/>
            <person name="Goode T."/>
            <person name="Graham J."/>
            <person name="Grandbois E."/>
            <person name="Grewal S."/>
            <person name="Gyaltsen K."/>
            <person name="Hafez N."/>
            <person name="Hagos B."/>
            <person name="Hall J."/>
            <person name="Henson C."/>
            <person name="Hollinger A."/>
            <person name="Honan T."/>
            <person name="Huard M.D."/>
            <person name="Hughes L."/>
            <person name="Hurhula B."/>
            <person name="Husby M.E."/>
            <person name="Kamat A."/>
            <person name="Kanga B."/>
            <person name="Kashin S."/>
            <person name="Khazanovich D."/>
            <person name="Kisner P."/>
            <person name="Lance K."/>
            <person name="Lara M."/>
            <person name="Lee W."/>
            <person name="Lennon N."/>
            <person name="Letendre F."/>
            <person name="LeVine R."/>
            <person name="Lipovsky A."/>
            <person name="Liu X."/>
            <person name="Liu J."/>
            <person name="Liu S."/>
            <person name="Lokyitsang T."/>
            <person name="Lokyitsang Y."/>
            <person name="Lubonja R."/>
            <person name="Lui A."/>
            <person name="MacDonald P."/>
            <person name="Magnisalis V."/>
            <person name="Maru K."/>
            <person name="Matthews C."/>
            <person name="McCusker W."/>
            <person name="McDonough S."/>
            <person name="Mehta T."/>
            <person name="Meldrim J."/>
            <person name="Meneus L."/>
            <person name="Mihai O."/>
            <person name="Mihalev A."/>
            <person name="Mihova T."/>
            <person name="Mittelman R."/>
            <person name="Mlenga V."/>
            <person name="Montmayeur A."/>
            <person name="Mulrain L."/>
            <person name="Navidi A."/>
            <person name="Naylor J."/>
            <person name="Negash T."/>
            <person name="Nguyen T."/>
            <person name="Nguyen N."/>
            <person name="Nicol R."/>
            <person name="Norbu C."/>
            <person name="Norbu N."/>
            <person name="Novod N."/>
            <person name="O'Neill B."/>
            <person name="Osman S."/>
            <person name="Markiewicz E."/>
            <person name="Oyono O.L."/>
            <person name="Patti C."/>
            <person name="Phunkhang P."/>
            <person name="Pierre F."/>
            <person name="Priest M."/>
            <person name="Raghuraman S."/>
            <person name="Rege F."/>
            <person name="Reyes R."/>
            <person name="Rise C."/>
            <person name="Rogov P."/>
            <person name="Ross K."/>
            <person name="Ryan E."/>
            <person name="Settipalli S."/>
            <person name="Shea T."/>
            <person name="Sherpa N."/>
            <person name="Shi L."/>
            <person name="Shih D."/>
            <person name="Sparrow T."/>
            <person name="Spaulding J."/>
            <person name="Stalker J."/>
            <person name="Stange-Thomann N."/>
            <person name="Stavropoulos S."/>
            <person name="Stone C."/>
            <person name="Strader C."/>
            <person name="Tesfaye S."/>
            <person name="Thomson T."/>
            <person name="Thoulutsang Y."/>
            <person name="Thoulutsang D."/>
            <person name="Topham K."/>
            <person name="Topping I."/>
            <person name="Tsamla T."/>
            <person name="Vassiliev H."/>
            <person name="Vo A."/>
            <person name="Wangchuk T."/>
            <person name="Wangdi T."/>
            <person name="Weiand M."/>
            <person name="Wilkinson J."/>
            <person name="Wilson A."/>
            <person name="Yadav S."/>
            <person name="Young G."/>
            <person name="Yu Q."/>
            <person name="Zembek L."/>
            <person name="Zhong D."/>
            <person name="Zimmer A."/>
            <person name="Zwirko Z."/>
            <person name="Jaffe D.B."/>
            <person name="Alvarez P."/>
            <person name="Brockman W."/>
            <person name="Butler J."/>
            <person name="Chin C."/>
            <person name="Gnerre S."/>
            <person name="Grabherr M."/>
            <person name="Kleber M."/>
            <person name="Mauceli E."/>
            <person name="MacCallum I."/>
        </authorList>
    </citation>
    <scope>NUCLEOTIDE SEQUENCE [LARGE SCALE GENOMIC DNA]</scope>
    <source>
        <strain evidence="2">MSH-3 / Tucson 14011-0111.49</strain>
    </source>
</reference>
<keyword evidence="2" id="KW-1185">Reference proteome</keyword>
<protein>
    <submittedName>
        <fullName evidence="1">GL15820</fullName>
    </submittedName>
</protein>
<dbReference type="HOGENOM" id="CLU_025702_0_0_1"/>
<dbReference type="OMA" id="IDIRSME"/>
<proteinExistence type="predicted"/>
<sequence length="345" mass="39918">MFGSVVQYDPLETIYVEDKGSLNMVHFILSGECVVLQCLNLKINHSRGKTIIDLSDMEKDESKAMFLETRNSSYAPEQSYLDVQNLLASTSSEEEGESKGLRKQMRKMGLKEIEAFCGLGPASFLEKHGHRRKTVMHAKRITHKPRRPTIESEEIEDAEEEEQFFDYEDYFEYFGEEHGTDSQLSMKRTTVASSQSSKRLGTIRSQLLSPSRSDAALRSSRHDTTRTHFIDVGSLTFGAIFGLGEKMEHRVIMARTVVQCLVLPRFWLLEEEQNPGNIWQRRRFYFECSVPSRQALFEDYLKTRRWDKFRRAYIQSTLDPNSKSNVTQEEDIPIICRIVETSDHT</sequence>